<dbReference type="AlphaFoldDB" id="A0A1H2SUE7"/>
<gene>
    <name evidence="16" type="primary">lifO</name>
    <name evidence="19" type="ORF">SAMN04487960_102240</name>
</gene>
<evidence type="ECO:0000256" key="13">
    <source>
        <dbReference type="ARBA" id="ARBA00030948"/>
    </source>
</evidence>
<evidence type="ECO:0000256" key="1">
    <source>
        <dbReference type="ARBA" id="ARBA00003280"/>
    </source>
</evidence>
<evidence type="ECO:0000256" key="3">
    <source>
        <dbReference type="ARBA" id="ARBA00010358"/>
    </source>
</evidence>
<proteinExistence type="inferred from homology"/>
<evidence type="ECO:0000256" key="18">
    <source>
        <dbReference type="SAM" id="SignalP"/>
    </source>
</evidence>
<protein>
    <recommendedName>
        <fullName evidence="4 16">Lipase chaperone</fullName>
    </recommendedName>
    <alternativeName>
        <fullName evidence="16">Lipase activator protein</fullName>
    </alternativeName>
    <alternativeName>
        <fullName evidence="15 16">Lipase foldase</fullName>
    </alternativeName>
    <alternativeName>
        <fullName evidence="13 16">Lipase helper protein</fullName>
    </alternativeName>
    <alternativeName>
        <fullName evidence="14 16">Lipase modulator</fullName>
    </alternativeName>
</protein>
<feature type="chain" id="PRO_5011765059" description="Lipase chaperone" evidence="18">
    <location>
        <begin position="31"/>
        <end position="345"/>
    </location>
</feature>
<comment type="similarity">
    <text evidence="3 16">Belongs to the lipase chaperone family.</text>
</comment>
<keyword evidence="10 16" id="KW-0443">Lipid metabolism</keyword>
<evidence type="ECO:0000256" key="10">
    <source>
        <dbReference type="ARBA" id="ARBA00023098"/>
    </source>
</evidence>
<feature type="region of interest" description="Disordered" evidence="17">
    <location>
        <begin position="25"/>
        <end position="66"/>
    </location>
</feature>
<dbReference type="HAMAP" id="MF_00790">
    <property type="entry name" value="Lipase_chap"/>
    <property type="match status" value="1"/>
</dbReference>
<evidence type="ECO:0000256" key="17">
    <source>
        <dbReference type="SAM" id="MobiDB-lite"/>
    </source>
</evidence>
<evidence type="ECO:0000256" key="14">
    <source>
        <dbReference type="ARBA" id="ARBA00031542"/>
    </source>
</evidence>
<comment type="subcellular location">
    <subcellularLocation>
        <location evidence="2">Cell inner membrane</location>
        <topology evidence="2">Single-pass membrane protein</topology>
        <orientation evidence="2">Periplasmic side</orientation>
    </subcellularLocation>
</comment>
<keyword evidence="6 16" id="KW-0997">Cell inner membrane</keyword>
<evidence type="ECO:0000256" key="7">
    <source>
        <dbReference type="ARBA" id="ARBA00022692"/>
    </source>
</evidence>
<dbReference type="GO" id="GO:0051082">
    <property type="term" value="F:unfolded protein binding"/>
    <property type="evidence" value="ECO:0007669"/>
    <property type="project" value="UniProtKB-UniRule"/>
</dbReference>
<comment type="function">
    <text evidence="1 16">May be involved in the folding of the extracellular lipase during its passage through the periplasm.</text>
</comment>
<dbReference type="STRING" id="488533.SAMN04487960_102240"/>
<feature type="signal peptide" evidence="18">
    <location>
        <begin position="1"/>
        <end position="30"/>
    </location>
</feature>
<evidence type="ECO:0000256" key="15">
    <source>
        <dbReference type="ARBA" id="ARBA00033028"/>
    </source>
</evidence>
<evidence type="ECO:0000256" key="4">
    <source>
        <dbReference type="ARBA" id="ARBA00019692"/>
    </source>
</evidence>
<dbReference type="SUPFAM" id="SSF158855">
    <property type="entry name" value="Lipase chaperone-like"/>
    <property type="match status" value="1"/>
</dbReference>
<dbReference type="GO" id="GO:0016042">
    <property type="term" value="P:lipid catabolic process"/>
    <property type="evidence" value="ECO:0007669"/>
    <property type="project" value="UniProtKB-UniRule"/>
</dbReference>
<evidence type="ECO:0000256" key="16">
    <source>
        <dbReference type="HAMAP-Rule" id="MF_00790"/>
    </source>
</evidence>
<dbReference type="EMBL" id="FNNE01000002">
    <property type="protein sequence ID" value="SDW35198.1"/>
    <property type="molecule type" value="Genomic_DNA"/>
</dbReference>
<dbReference type="GO" id="GO:0006457">
    <property type="term" value="P:protein folding"/>
    <property type="evidence" value="ECO:0007669"/>
    <property type="project" value="UniProtKB-UniRule"/>
</dbReference>
<dbReference type="InterPro" id="IPR004961">
    <property type="entry name" value="Lipase_chaperone"/>
</dbReference>
<evidence type="ECO:0000256" key="9">
    <source>
        <dbReference type="ARBA" id="ARBA00022989"/>
    </source>
</evidence>
<dbReference type="RefSeq" id="WP_175528272.1">
    <property type="nucleotide sequence ID" value="NZ_FNNE01000002.1"/>
</dbReference>
<evidence type="ECO:0000256" key="11">
    <source>
        <dbReference type="ARBA" id="ARBA00023136"/>
    </source>
</evidence>
<keyword evidence="11 16" id="KW-0472">Membrane</keyword>
<evidence type="ECO:0000313" key="20">
    <source>
        <dbReference type="Proteomes" id="UP000199675"/>
    </source>
</evidence>
<evidence type="ECO:0000313" key="19">
    <source>
        <dbReference type="EMBL" id="SDW35198.1"/>
    </source>
</evidence>
<evidence type="ECO:0000256" key="5">
    <source>
        <dbReference type="ARBA" id="ARBA00022475"/>
    </source>
</evidence>
<evidence type="ECO:0000256" key="6">
    <source>
        <dbReference type="ARBA" id="ARBA00022519"/>
    </source>
</evidence>
<evidence type="ECO:0000256" key="8">
    <source>
        <dbReference type="ARBA" id="ARBA00022963"/>
    </source>
</evidence>
<reference evidence="19 20" key="1">
    <citation type="submission" date="2016-10" db="EMBL/GenBank/DDBJ databases">
        <authorList>
            <person name="de Groot N.N."/>
        </authorList>
    </citation>
    <scope>NUCLEOTIDE SEQUENCE [LARGE SCALE GENOMIC DNA]</scope>
    <source>
        <strain evidence="19 20">CGMCC 1.7059</strain>
    </source>
</reference>
<keyword evidence="9 16" id="KW-1133">Transmembrane helix</keyword>
<dbReference type="GO" id="GO:0005886">
    <property type="term" value="C:plasma membrane"/>
    <property type="evidence" value="ECO:0007669"/>
    <property type="project" value="UniProtKB-SubCell"/>
</dbReference>
<keyword evidence="12 16" id="KW-0143">Chaperone</keyword>
<sequence>MKHTVPIAVASSLVLACVATLSLMSPSSGPGQPPADGPVSAPLVNTALMPPARGDHSRIEPAQAASPLPPLPSHLADAMPEIRFEVNDEGDLIPTHATRTLFDFFLSGLEDEPLPQVLARLEQTLSSHLDEPALSQARALLDRYLNYRIQLDALAREAQPVRSPSGFDLVVLQQRQETLEGLRQGNFSSAEAQAFFGLEEAQDRYMLGYLRISQDTSLTDRERASALASLDHQLPQPIREVRQRVTRHGELYQQVRQMRADGATDADVYQARAQTLGNDAAARLAELDQQRINWQQRLNTFIQERNRILQSGLSASDQQAAIDEVLTRRFSGPEITRVRALSTEL</sequence>
<keyword evidence="20" id="KW-1185">Reference proteome</keyword>
<dbReference type="Proteomes" id="UP000199675">
    <property type="component" value="Unassembled WGS sequence"/>
</dbReference>
<keyword evidence="8 16" id="KW-0442">Lipid degradation</keyword>
<keyword evidence="7 16" id="KW-0812">Transmembrane</keyword>
<dbReference type="PROSITE" id="PS51257">
    <property type="entry name" value="PROKAR_LIPOPROTEIN"/>
    <property type="match status" value="1"/>
</dbReference>
<accession>A0A1H2SUE7</accession>
<dbReference type="Pfam" id="PF03280">
    <property type="entry name" value="Lipase_chap"/>
    <property type="match status" value="1"/>
</dbReference>
<keyword evidence="18" id="KW-0732">Signal</keyword>
<organism evidence="19 20">
    <name type="scientific">Marinobacter mobilis</name>
    <dbReference type="NCBI Taxonomy" id="488533"/>
    <lineage>
        <taxon>Bacteria</taxon>
        <taxon>Pseudomonadati</taxon>
        <taxon>Pseudomonadota</taxon>
        <taxon>Gammaproteobacteria</taxon>
        <taxon>Pseudomonadales</taxon>
        <taxon>Marinobacteraceae</taxon>
        <taxon>Marinobacter</taxon>
    </lineage>
</organism>
<evidence type="ECO:0000256" key="12">
    <source>
        <dbReference type="ARBA" id="ARBA00023186"/>
    </source>
</evidence>
<keyword evidence="5 16" id="KW-1003">Cell membrane</keyword>
<name>A0A1H2SUE7_9GAMM</name>
<evidence type="ECO:0000256" key="2">
    <source>
        <dbReference type="ARBA" id="ARBA00004383"/>
    </source>
</evidence>